<reference evidence="1 2" key="1">
    <citation type="submission" date="2016-12" db="EMBL/GenBank/DDBJ databases">
        <authorList>
            <person name="Song W.-J."/>
            <person name="Kurnit D.M."/>
        </authorList>
    </citation>
    <scope>NUCLEOTIDE SEQUENCE [LARGE SCALE GENOMIC DNA]</scope>
    <source>
        <strain evidence="1 2">DSM 11393</strain>
    </source>
</reference>
<sequence length="321" mass="36412">MFFISTKKFTTGNIIEKSISRYFLFRIFVLFCLFFNLLTQTSLAQENIFPSWENIEKGLDLSFLPLNGETTNDLNSEIILLRINPEYNELVLLMESQDGVKRSLSRWLKDYRLFGVMNASMYQADGVSSIGLMRNKEHINNAKISPRLGAFFVSTPRNSSDTLNKTIPFVDILDKNNPKLVELLEKYETVFQNFRILDANGNILWKDRGVEHSMTLLGKDRHGNIYFIFCQTPLNPAKIAEILKLRLTESDGEKTKTLLTALMYVEGGQEAGLLLKTSDGIKKWVGLPKTKIFGQAALSLSLGFLGDRSVPNVLGIKPRLK</sequence>
<evidence type="ECO:0000313" key="2">
    <source>
        <dbReference type="Proteomes" id="UP000186469"/>
    </source>
</evidence>
<dbReference type="STRING" id="1121455.SAMN02745728_01794"/>
<dbReference type="Proteomes" id="UP000186469">
    <property type="component" value="Unassembled WGS sequence"/>
</dbReference>
<keyword evidence="2" id="KW-1185">Reference proteome</keyword>
<accession>A0A1M7TAX5</accession>
<evidence type="ECO:0000313" key="1">
    <source>
        <dbReference type="EMBL" id="SHN67879.1"/>
    </source>
</evidence>
<name>A0A1M7TAX5_9BACT</name>
<protein>
    <recommendedName>
        <fullName evidence="3">Phosphodiester glycosidase domain-containing protein</fullName>
    </recommendedName>
</protein>
<organism evidence="1 2">
    <name type="scientific">Desulfovibrio litoralis DSM 11393</name>
    <dbReference type="NCBI Taxonomy" id="1121455"/>
    <lineage>
        <taxon>Bacteria</taxon>
        <taxon>Pseudomonadati</taxon>
        <taxon>Thermodesulfobacteriota</taxon>
        <taxon>Desulfovibrionia</taxon>
        <taxon>Desulfovibrionales</taxon>
        <taxon>Desulfovibrionaceae</taxon>
        <taxon>Desulfovibrio</taxon>
    </lineage>
</organism>
<dbReference type="AlphaFoldDB" id="A0A1M7TAX5"/>
<dbReference type="EMBL" id="FRDI01000009">
    <property type="protein sequence ID" value="SHN67879.1"/>
    <property type="molecule type" value="Genomic_DNA"/>
</dbReference>
<evidence type="ECO:0008006" key="3">
    <source>
        <dbReference type="Google" id="ProtNLM"/>
    </source>
</evidence>
<proteinExistence type="predicted"/>
<gene>
    <name evidence="1" type="ORF">SAMN02745728_01794</name>
</gene>